<comment type="caution">
    <text evidence="2">The sequence shown here is derived from an EMBL/GenBank/DDBJ whole genome shotgun (WGS) entry which is preliminary data.</text>
</comment>
<feature type="domain" description="Peptidase S8/S53" evidence="1">
    <location>
        <begin position="125"/>
        <end position="364"/>
    </location>
</feature>
<evidence type="ECO:0000313" key="2">
    <source>
        <dbReference type="EMBL" id="MDX8142151.1"/>
    </source>
</evidence>
<name>A0ABU4URM3_9PSEU</name>
<dbReference type="InterPro" id="IPR036852">
    <property type="entry name" value="Peptidase_S8/S53_dom_sf"/>
</dbReference>
<dbReference type="Gene3D" id="3.40.50.200">
    <property type="entry name" value="Peptidase S8/S53 domain"/>
    <property type="match status" value="1"/>
</dbReference>
<dbReference type="Pfam" id="PF00082">
    <property type="entry name" value="Peptidase_S8"/>
    <property type="match status" value="1"/>
</dbReference>
<gene>
    <name evidence="2" type="ORF">SK854_08520</name>
</gene>
<dbReference type="CDD" id="cd00306">
    <property type="entry name" value="Peptidases_S8_S53"/>
    <property type="match status" value="1"/>
</dbReference>
<keyword evidence="2" id="KW-0378">Hydrolase</keyword>
<organism evidence="2 3">
    <name type="scientific">Lentzea sokolovensis</name>
    <dbReference type="NCBI Taxonomy" id="3095429"/>
    <lineage>
        <taxon>Bacteria</taxon>
        <taxon>Bacillati</taxon>
        <taxon>Actinomycetota</taxon>
        <taxon>Actinomycetes</taxon>
        <taxon>Pseudonocardiales</taxon>
        <taxon>Pseudonocardiaceae</taxon>
        <taxon>Lentzea</taxon>
    </lineage>
</organism>
<dbReference type="EMBL" id="JAXAVU010000004">
    <property type="protein sequence ID" value="MDX8142151.1"/>
    <property type="molecule type" value="Genomic_DNA"/>
</dbReference>
<dbReference type="InterPro" id="IPR000209">
    <property type="entry name" value="Peptidase_S8/S53_dom"/>
</dbReference>
<reference evidence="2 3" key="1">
    <citation type="submission" date="2023-11" db="EMBL/GenBank/DDBJ databases">
        <title>Lentzea sokolovensis, sp. nov., Lentzea kristufkii, sp. nov., and Lentzea miocenensis, sp. nov., rare actinobacteria from Sokolov Coal Basin, Miocene lacustrine sediment, Czech Republic.</title>
        <authorList>
            <person name="Lara A."/>
            <person name="Kotroba L."/>
            <person name="Nouioui I."/>
            <person name="Neumann-Schaal M."/>
            <person name="Mast Y."/>
            <person name="Chronakova A."/>
        </authorList>
    </citation>
    <scope>NUCLEOTIDE SEQUENCE [LARGE SCALE GENOMIC DNA]</scope>
    <source>
        <strain evidence="2 3">BCCO 10_0061</strain>
    </source>
</reference>
<protein>
    <submittedName>
        <fullName evidence="2">S8/S53 family peptidase</fullName>
        <ecNumber evidence="2">3.4.-.-</ecNumber>
    </submittedName>
</protein>
<dbReference type="GO" id="GO:0016787">
    <property type="term" value="F:hydrolase activity"/>
    <property type="evidence" value="ECO:0007669"/>
    <property type="project" value="UniProtKB-KW"/>
</dbReference>
<dbReference type="EC" id="3.4.-.-" evidence="2"/>
<accession>A0ABU4URM3</accession>
<keyword evidence="3" id="KW-1185">Reference proteome</keyword>
<evidence type="ECO:0000313" key="3">
    <source>
        <dbReference type="Proteomes" id="UP001285352"/>
    </source>
</evidence>
<dbReference type="SUPFAM" id="SSF52743">
    <property type="entry name" value="Subtilisin-like"/>
    <property type="match status" value="1"/>
</dbReference>
<proteinExistence type="predicted"/>
<dbReference type="Proteomes" id="UP001285352">
    <property type="component" value="Unassembled WGS sequence"/>
</dbReference>
<dbReference type="RefSeq" id="WP_319974452.1">
    <property type="nucleotide sequence ID" value="NZ_JAXAVU010000004.1"/>
</dbReference>
<evidence type="ECO:0000259" key="1">
    <source>
        <dbReference type="Pfam" id="PF00082"/>
    </source>
</evidence>
<sequence>MNPEQDNTTAVLDELVVDTHHLGAVRHVLGELHIEDAVKDAIPEFDLTLLTLKHGDTQNPVTDLDPVLTEVRARIAGRSGGWTPLIGKNRKMGNVFGAYPQTKSQAFWNPMPATHDGPWIQGDAGQGVRVGMVDTKIYQHFQLPKTSVHASDHDWFTKDRQGTSYFEEGHGVFVAGLILKTAPGATVVPRAALGPDGKAEAWEVVKKLATFLADKPEDRVHLIVMANGCRTHDGQPPLILERAVERLSPHITVVAAAGNHGGFLGMTSSLVTRNSATWPAALPGVIAAGVPDLPDPDPTTHYSPDLPWVTHIVQPEVDDTFTSTYLASATVTMFKGDPATDLITGYATWRGTSCAAAYLGGLIAAEMPSSGMDAAQALARVVAGPLVDEFAWPRPTA</sequence>